<evidence type="ECO:0000256" key="3">
    <source>
        <dbReference type="ARBA" id="ARBA00023237"/>
    </source>
</evidence>
<comment type="subcellular location">
    <subcellularLocation>
        <location evidence="1">Cell outer membrane</location>
    </subcellularLocation>
</comment>
<dbReference type="Gene3D" id="3.30.1330.60">
    <property type="entry name" value="OmpA-like domain"/>
    <property type="match status" value="1"/>
</dbReference>
<evidence type="ECO:0000256" key="2">
    <source>
        <dbReference type="ARBA" id="ARBA00023136"/>
    </source>
</evidence>
<dbReference type="InterPro" id="IPR050330">
    <property type="entry name" value="Bact_OuterMem_StrucFunc"/>
</dbReference>
<dbReference type="InterPro" id="IPR036737">
    <property type="entry name" value="OmpA-like_sf"/>
</dbReference>
<keyword evidence="2 4" id="KW-0472">Membrane</keyword>
<dbReference type="PANTHER" id="PTHR30329:SF21">
    <property type="entry name" value="LIPOPROTEIN YIAD-RELATED"/>
    <property type="match status" value="1"/>
</dbReference>
<protein>
    <recommendedName>
        <fullName evidence="5">OmpA-like domain-containing protein</fullName>
    </recommendedName>
</protein>
<reference evidence="6 7" key="1">
    <citation type="submission" date="2018-12" db="EMBL/GenBank/DDBJ databases">
        <title>Hymenobacter gummosus sp. nov., isolated from a spring.</title>
        <authorList>
            <person name="Nie L."/>
        </authorList>
    </citation>
    <scope>NUCLEOTIDE SEQUENCE [LARGE SCALE GENOMIC DNA]</scope>
    <source>
        <strain evidence="6 7">KCTC 52166</strain>
    </source>
</reference>
<dbReference type="SUPFAM" id="SSF49464">
    <property type="entry name" value="Carboxypeptidase regulatory domain-like"/>
    <property type="match status" value="1"/>
</dbReference>
<name>A0A3S0IQH8_9BACT</name>
<dbReference type="Proteomes" id="UP000282184">
    <property type="component" value="Unassembled WGS sequence"/>
</dbReference>
<sequence length="237" mass="24872">MRRGVYTDLAGCNLFRRQPPPGANPAPAAASAAAQPTATWRGRVLDAVTRQPLPRARLQLRGAGPATAVALAADGTFAFPGQPGFPYAAQAELAGYLAADSLYTLPAGPSVQDILLRPLAVGATTALDKVQFEQGQAALLSSSFAALDQLAALLAQNPGMTIELRGHTDNVGDPQKNVTLSEQRVAAVKTYLVNHGVAAERISGKGLGGAEPRASNEREETRKLNRRVEFRVTGVAR</sequence>
<evidence type="ECO:0000256" key="4">
    <source>
        <dbReference type="PROSITE-ProRule" id="PRU00473"/>
    </source>
</evidence>
<gene>
    <name evidence="6" type="ORF">EJV47_06805</name>
</gene>
<dbReference type="InterPro" id="IPR008969">
    <property type="entry name" value="CarboxyPept-like_regulatory"/>
</dbReference>
<dbReference type="PANTHER" id="PTHR30329">
    <property type="entry name" value="STATOR ELEMENT OF FLAGELLAR MOTOR COMPLEX"/>
    <property type="match status" value="1"/>
</dbReference>
<dbReference type="OrthoDB" id="1490539at2"/>
<feature type="domain" description="OmpA-like" evidence="5">
    <location>
        <begin position="119"/>
        <end position="236"/>
    </location>
</feature>
<dbReference type="EMBL" id="RXOF01000003">
    <property type="protein sequence ID" value="RTQ51752.1"/>
    <property type="molecule type" value="Genomic_DNA"/>
</dbReference>
<keyword evidence="7" id="KW-1185">Reference proteome</keyword>
<dbReference type="Pfam" id="PF00691">
    <property type="entry name" value="OmpA"/>
    <property type="match status" value="1"/>
</dbReference>
<evidence type="ECO:0000313" key="6">
    <source>
        <dbReference type="EMBL" id="RTQ51752.1"/>
    </source>
</evidence>
<evidence type="ECO:0000313" key="7">
    <source>
        <dbReference type="Proteomes" id="UP000282184"/>
    </source>
</evidence>
<dbReference type="CDD" id="cd07185">
    <property type="entry name" value="OmpA_C-like"/>
    <property type="match status" value="1"/>
</dbReference>
<comment type="caution">
    <text evidence="6">The sequence shown here is derived from an EMBL/GenBank/DDBJ whole genome shotgun (WGS) entry which is preliminary data.</text>
</comment>
<evidence type="ECO:0000259" key="5">
    <source>
        <dbReference type="PROSITE" id="PS51123"/>
    </source>
</evidence>
<dbReference type="InterPro" id="IPR006664">
    <property type="entry name" value="OMP_bac"/>
</dbReference>
<dbReference type="Gene3D" id="2.60.40.1120">
    <property type="entry name" value="Carboxypeptidase-like, regulatory domain"/>
    <property type="match status" value="1"/>
</dbReference>
<accession>A0A3S0IQH8</accession>
<dbReference type="GO" id="GO:0009279">
    <property type="term" value="C:cell outer membrane"/>
    <property type="evidence" value="ECO:0007669"/>
    <property type="project" value="UniProtKB-SubCell"/>
</dbReference>
<evidence type="ECO:0000256" key="1">
    <source>
        <dbReference type="ARBA" id="ARBA00004442"/>
    </source>
</evidence>
<keyword evidence="3" id="KW-0998">Cell outer membrane</keyword>
<organism evidence="6 7">
    <name type="scientific">Hymenobacter gummosus</name>
    <dbReference type="NCBI Taxonomy" id="1776032"/>
    <lineage>
        <taxon>Bacteria</taxon>
        <taxon>Pseudomonadati</taxon>
        <taxon>Bacteroidota</taxon>
        <taxon>Cytophagia</taxon>
        <taxon>Cytophagales</taxon>
        <taxon>Hymenobacteraceae</taxon>
        <taxon>Hymenobacter</taxon>
    </lineage>
</organism>
<dbReference type="AlphaFoldDB" id="A0A3S0IQH8"/>
<dbReference type="SUPFAM" id="SSF103088">
    <property type="entry name" value="OmpA-like"/>
    <property type="match status" value="1"/>
</dbReference>
<dbReference type="InterPro" id="IPR006665">
    <property type="entry name" value="OmpA-like"/>
</dbReference>
<dbReference type="PRINTS" id="PR01021">
    <property type="entry name" value="OMPADOMAIN"/>
</dbReference>
<proteinExistence type="predicted"/>
<dbReference type="PROSITE" id="PS51123">
    <property type="entry name" value="OMPA_2"/>
    <property type="match status" value="1"/>
</dbReference>